<protein>
    <submittedName>
        <fullName evidence="1">Uncharacterized protein</fullName>
    </submittedName>
</protein>
<gene>
    <name evidence="1" type="ORF">IWQ57_003375</name>
</gene>
<evidence type="ECO:0000313" key="1">
    <source>
        <dbReference type="EMBL" id="KAJ2768812.1"/>
    </source>
</evidence>
<dbReference type="EMBL" id="JANBUJ010001081">
    <property type="protein sequence ID" value="KAJ2768812.1"/>
    <property type="molecule type" value="Genomic_DNA"/>
</dbReference>
<dbReference type="Proteomes" id="UP001140234">
    <property type="component" value="Unassembled WGS sequence"/>
</dbReference>
<sequence length="1202" mass="135181">MYTFAADPDAPLLHTLQIADYFLQLMPEVCSPAFVFLTDGVMRSNFAISKAQSITSSLAQRNTRCTFVQVGSCGGFTPETTLGYVSDNELLLHLAASLGGHLVYASDCPDAVPPFRANFYHQAMLIKETRLLRTLARAHGEVTLHGGRRPGDMPRERLDTRKDSALRAVAGKDPGFPWCPECRPPVVDTVVVRYNDYNTPVPIGMLVEARMNEGFIVRNVQITKLDRDGLSERVSIKMELVWHPGITVTYRITNAHYGGRSEPQARDRSASPAASLSTGADRRQRSPNMVDISIRSYKQLTLEFLHHGQTASRQSELANKASMLYAYLRAISDKDEQLRMLHVFSPEALKSQRRWTPRLFAAPIADAPLKPRYPDDVNQSASRVFVDEVDPSAFLDNAGWGPEHYHLHSIMVQHSKVGVALDHLAGYQHTASLYIDPGLIMSCITGMDFTKMAALGHRIMGDFRAHVCQAGTWALLKDDASSVVFLHDRFREMRRAPVFVLARWEMVTSWILRVTFSLFNGTCEARKIVNDCLPSFCNTFRPEYRTTEREVVVRSARPLHMLPVDLDVAEATPPHLLSTRDLGDMHTYVLEWRWTYLAREGRREDLSGEGEDREIVRQALHRLALTLGYYRLKQDFALLNAKGPSTGLMNSPGADSYDSCITFYHEREGYDGEELVLACQYQIVVDMKQSSVTARTWIEPWSARLIRMVFEDDFRDLAPLGTFQQILQPERCFQLKVPNLAEFHSQRMNMFSIMAVVNSSRLALRVLQMPDISPPHAVWRPLAGADDVKVDTSEFQITLEPDIDQEVEIHEYDENGNTVRVTKGPEWYKTHGHEETRQQVREKKLKIKHVASKSAQRGAILLERFMLTVFDKSDEGKYDPYIEQYRRNEYNPFILALINPGHKRKLFFSLLTLKWMSTGEFTIVAYRCFLEFALFNHCNAISVSAERFNKLLFASNIVKAISQNCDGLRPAAAIPNELDEHLYMDKWFVIRLPNNSSFLMVILPNTPLSWPKRKQGVSPAASAAASEPGRPSNASASPSDSEQSSSSSSPPSAASCRGDESAPASPPVLTPALEESIKGRFGADLKTGAAMAVNGYTLVMECSMDNTELRRHVRAMSETEPPVPKSSLNMQPLRVACADTKVAGESFQGFVGYQEVPIPFTSYALAEIKRLEHMYSEAYLQTIYLALLLKRDVAHDDLAACQ</sequence>
<evidence type="ECO:0000313" key="2">
    <source>
        <dbReference type="Proteomes" id="UP001140234"/>
    </source>
</evidence>
<reference evidence="1" key="1">
    <citation type="submission" date="2022-07" db="EMBL/GenBank/DDBJ databases">
        <title>Phylogenomic reconstructions and comparative analyses of Kickxellomycotina fungi.</title>
        <authorList>
            <person name="Reynolds N.K."/>
            <person name="Stajich J.E."/>
            <person name="Barry K."/>
            <person name="Grigoriev I.V."/>
            <person name="Crous P."/>
            <person name="Smith M.E."/>
        </authorList>
    </citation>
    <scope>NUCLEOTIDE SEQUENCE</scope>
    <source>
        <strain evidence="1">CBS 109366</strain>
    </source>
</reference>
<organism evidence="1 2">
    <name type="scientific">Coemansia nantahalensis</name>
    <dbReference type="NCBI Taxonomy" id="2789366"/>
    <lineage>
        <taxon>Eukaryota</taxon>
        <taxon>Fungi</taxon>
        <taxon>Fungi incertae sedis</taxon>
        <taxon>Zoopagomycota</taxon>
        <taxon>Kickxellomycotina</taxon>
        <taxon>Kickxellomycetes</taxon>
        <taxon>Kickxellales</taxon>
        <taxon>Kickxellaceae</taxon>
        <taxon>Coemansia</taxon>
    </lineage>
</organism>
<comment type="caution">
    <text evidence="1">The sequence shown here is derived from an EMBL/GenBank/DDBJ whole genome shotgun (WGS) entry which is preliminary data.</text>
</comment>
<keyword evidence="2" id="KW-1185">Reference proteome</keyword>
<feature type="non-terminal residue" evidence="1">
    <location>
        <position position="1202"/>
    </location>
</feature>
<name>A0ACC1JX59_9FUNG</name>
<accession>A0ACC1JX59</accession>
<proteinExistence type="predicted"/>